<organism evidence="1 2">
    <name type="scientific">Thalassospira povalilytica</name>
    <dbReference type="NCBI Taxonomy" id="732237"/>
    <lineage>
        <taxon>Bacteria</taxon>
        <taxon>Pseudomonadati</taxon>
        <taxon>Pseudomonadota</taxon>
        <taxon>Alphaproteobacteria</taxon>
        <taxon>Rhodospirillales</taxon>
        <taxon>Thalassospiraceae</taxon>
        <taxon>Thalassospira</taxon>
    </lineage>
</organism>
<dbReference type="RefSeq" id="WP_206928499.1">
    <property type="nucleotide sequence ID" value="NZ_JAEKJW010000004.1"/>
</dbReference>
<accession>A0A8I1MBK0</accession>
<comment type="caution">
    <text evidence="1">The sequence shown here is derived from an EMBL/GenBank/DDBJ whole genome shotgun (WGS) entry which is preliminary data.</text>
</comment>
<protein>
    <submittedName>
        <fullName evidence="1">Uncharacterized protein</fullName>
    </submittedName>
</protein>
<dbReference type="EMBL" id="JAEKJW010000004">
    <property type="protein sequence ID" value="MBN8198872.1"/>
    <property type="molecule type" value="Genomic_DNA"/>
</dbReference>
<evidence type="ECO:0000313" key="2">
    <source>
        <dbReference type="Proteomes" id="UP000664405"/>
    </source>
</evidence>
<dbReference type="AlphaFoldDB" id="A0A8I1MBK0"/>
<dbReference type="Proteomes" id="UP000664405">
    <property type="component" value="Unassembled WGS sequence"/>
</dbReference>
<gene>
    <name evidence="1" type="ORF">JF547_20585</name>
</gene>
<proteinExistence type="predicted"/>
<sequence>MGYFKLDAVVELKGGLSTAIEKNLDVKIQLLHHPFKQQRAFEFAVHGICRRFDTLKHCCERVYELLPPDLEELPESETVKEATIHIQAFVSNVVGVLDNLAWVWISERELTHQDGRDFLPKEVKLSRDCRDLWRDLPLAFRQQVVEFRPWFEHISDWRDALLHRIPLYIPPFSVRDIDAYNQLEQAGYLALKEGDLEKHGAMSEELEEMKFFAPLIMHSFSENPQPAVFHPNLIADMNTVSDLVSHLLKCIADLQNT</sequence>
<reference evidence="1" key="1">
    <citation type="submission" date="2020-12" db="EMBL/GenBank/DDBJ databases">
        <title>Oil enriched cultivation method for isolating marine PHA-producing bacteria.</title>
        <authorList>
            <person name="Zheng W."/>
            <person name="Yu S."/>
            <person name="Huang Y."/>
        </authorList>
    </citation>
    <scope>NUCLEOTIDE SEQUENCE</scope>
    <source>
        <strain evidence="1">SY-2-3</strain>
    </source>
</reference>
<evidence type="ECO:0000313" key="1">
    <source>
        <dbReference type="EMBL" id="MBN8198872.1"/>
    </source>
</evidence>
<name>A0A8I1MBK0_9PROT</name>